<accession>E6WY53</accession>
<dbReference type="AlphaFoldDB" id="E6WY53"/>
<dbReference type="Proteomes" id="UP000008633">
    <property type="component" value="Chromosome"/>
</dbReference>
<feature type="region of interest" description="Disordered" evidence="1">
    <location>
        <begin position="1"/>
        <end position="64"/>
    </location>
</feature>
<dbReference type="HOGENOM" id="CLU_1925380_0_0_7"/>
<feature type="compositionally biased region" description="Basic and acidic residues" evidence="1">
    <location>
        <begin position="18"/>
        <end position="41"/>
    </location>
</feature>
<dbReference type="RefSeq" id="WP_013554118.1">
    <property type="nucleotide sequence ID" value="NC_014935.1"/>
</dbReference>
<dbReference type="InterPro" id="IPR021361">
    <property type="entry name" value="Tad2-like_dom"/>
</dbReference>
<gene>
    <name evidence="3" type="ordered locus">Nitsa_1174</name>
</gene>
<evidence type="ECO:0000256" key="1">
    <source>
        <dbReference type="SAM" id="MobiDB-lite"/>
    </source>
</evidence>
<name>E6WY53_NITSE</name>
<evidence type="ECO:0000313" key="4">
    <source>
        <dbReference type="Proteomes" id="UP000008633"/>
    </source>
</evidence>
<feature type="compositionally biased region" description="Basic and acidic residues" evidence="1">
    <location>
        <begin position="1"/>
        <end position="10"/>
    </location>
</feature>
<protein>
    <recommendedName>
        <fullName evidence="2">Thoeris anti-defense 2-like domain-containing protein</fullName>
    </recommendedName>
</protein>
<organism evidence="3 4">
    <name type="scientific">Nitratifractor salsuginis (strain DSM 16511 / JCM 12458 / E9I37-1)</name>
    <dbReference type="NCBI Taxonomy" id="749222"/>
    <lineage>
        <taxon>Bacteria</taxon>
        <taxon>Pseudomonadati</taxon>
        <taxon>Campylobacterota</taxon>
        <taxon>Epsilonproteobacteria</taxon>
        <taxon>Campylobacterales</taxon>
        <taxon>Sulfurovaceae</taxon>
        <taxon>Nitratifractor</taxon>
    </lineage>
</organism>
<proteinExistence type="predicted"/>
<evidence type="ECO:0000313" key="3">
    <source>
        <dbReference type="EMBL" id="ADV46427.1"/>
    </source>
</evidence>
<evidence type="ECO:0000259" key="2">
    <source>
        <dbReference type="Pfam" id="PF11195"/>
    </source>
</evidence>
<reference evidence="3 4" key="1">
    <citation type="journal article" date="2011" name="Stand. Genomic Sci.">
        <title>Complete genome sequence of Nitratifractor salsuginis type strain (E9I37-1).</title>
        <authorList>
            <person name="Anderson I."/>
            <person name="Sikorski J."/>
            <person name="Zeytun A."/>
            <person name="Nolan M."/>
            <person name="Lapidus A."/>
            <person name="Lucas S."/>
            <person name="Hammon N."/>
            <person name="Deshpande S."/>
            <person name="Cheng J.F."/>
            <person name="Tapia R."/>
            <person name="Han C."/>
            <person name="Goodwin L."/>
            <person name="Pitluck S."/>
            <person name="Liolios K."/>
            <person name="Pagani I."/>
            <person name="Ivanova N."/>
            <person name="Huntemann M."/>
            <person name="Mavromatis K."/>
            <person name="Ovchinikova G."/>
            <person name="Pati A."/>
            <person name="Chen A."/>
            <person name="Palaniappan K."/>
            <person name="Land M."/>
            <person name="Hauser L."/>
            <person name="Brambilla E.M."/>
            <person name="Ngatchou-Djao O.D."/>
            <person name="Rohde M."/>
            <person name="Tindall B.J."/>
            <person name="Goker M."/>
            <person name="Detter J.C."/>
            <person name="Woyke T."/>
            <person name="Bristow J."/>
            <person name="Eisen J.A."/>
            <person name="Markowitz V."/>
            <person name="Hugenholtz P."/>
            <person name="Klenk H.P."/>
            <person name="Kyrpides N.C."/>
        </authorList>
    </citation>
    <scope>NUCLEOTIDE SEQUENCE [LARGE SCALE GENOMIC DNA]</scope>
    <source>
        <strain evidence="4">DSM 16511 / JCM 12458 / E9I37-1</strain>
    </source>
</reference>
<sequence>MAPRPTKAEASKPAQNETKPKTEEVKEEEAKIEDPKQKTPENAEDTPVPVPEPTPDEATEKTEGLNILEALEAAGRSRKVRRAGWPKELKHHYVTIYRGETRPTMTNGKSGSPYAPSIVDVMAKDWQIIID</sequence>
<feature type="domain" description="Thoeris anti-defense 2-like" evidence="2">
    <location>
        <begin position="66"/>
        <end position="129"/>
    </location>
</feature>
<keyword evidence="4" id="KW-1185">Reference proteome</keyword>
<dbReference type="Pfam" id="PF11195">
    <property type="entry name" value="Tad2-like"/>
    <property type="match status" value="1"/>
</dbReference>
<dbReference type="EMBL" id="CP002452">
    <property type="protein sequence ID" value="ADV46427.1"/>
    <property type="molecule type" value="Genomic_DNA"/>
</dbReference>
<reference evidence="4" key="2">
    <citation type="submission" date="2011-01" db="EMBL/GenBank/DDBJ databases">
        <title>The complete genome of Nitratifractor salsuginis DSM 16511.</title>
        <authorList>
            <consortium name="US DOE Joint Genome Institute (JGI-PGF)"/>
            <person name="Lucas S."/>
            <person name="Copeland A."/>
            <person name="Lapidus A."/>
            <person name="Bruce D."/>
            <person name="Goodwin L."/>
            <person name="Pitluck S."/>
            <person name="Kyrpides N."/>
            <person name="Mavromatis K."/>
            <person name="Ivanova N."/>
            <person name="Mikhailova N."/>
            <person name="Zeytun A."/>
            <person name="Detter J.C."/>
            <person name="Tapia R."/>
            <person name="Han C."/>
            <person name="Land M."/>
            <person name="Hauser L."/>
            <person name="Markowitz V."/>
            <person name="Cheng J.-F."/>
            <person name="Hugenholtz P."/>
            <person name="Woyke T."/>
            <person name="Wu D."/>
            <person name="Tindall B."/>
            <person name="Schuetze A."/>
            <person name="Brambilla E."/>
            <person name="Klenk H.-P."/>
            <person name="Eisen J.A."/>
        </authorList>
    </citation>
    <scope>NUCLEOTIDE SEQUENCE [LARGE SCALE GENOMIC DNA]</scope>
    <source>
        <strain evidence="4">DSM 16511 / JCM 12458 / E9I37-1</strain>
    </source>
</reference>
<dbReference type="KEGG" id="nsa:Nitsa_1174"/>
<dbReference type="STRING" id="749222.Nitsa_1174"/>